<name>A0A0F9C2W2_9ZZZZ</name>
<comment type="caution">
    <text evidence="1">The sequence shown here is derived from an EMBL/GenBank/DDBJ whole genome shotgun (WGS) entry which is preliminary data.</text>
</comment>
<reference evidence="1" key="1">
    <citation type="journal article" date="2015" name="Nature">
        <title>Complex archaea that bridge the gap between prokaryotes and eukaryotes.</title>
        <authorList>
            <person name="Spang A."/>
            <person name="Saw J.H."/>
            <person name="Jorgensen S.L."/>
            <person name="Zaremba-Niedzwiedzka K."/>
            <person name="Martijn J."/>
            <person name="Lind A.E."/>
            <person name="van Eijk R."/>
            <person name="Schleper C."/>
            <person name="Guy L."/>
            <person name="Ettema T.J."/>
        </authorList>
    </citation>
    <scope>NUCLEOTIDE SEQUENCE</scope>
</reference>
<feature type="non-terminal residue" evidence="1">
    <location>
        <position position="36"/>
    </location>
</feature>
<dbReference type="EMBL" id="LAZR01035060">
    <property type="protein sequence ID" value="KKL28540.1"/>
    <property type="molecule type" value="Genomic_DNA"/>
</dbReference>
<sequence>MRSDMISTQTLNSTKLYDIQEKVLDGQRLGYEDGIK</sequence>
<gene>
    <name evidence="1" type="ORF">LCGC14_2374100</name>
</gene>
<dbReference type="AlphaFoldDB" id="A0A0F9C2W2"/>
<proteinExistence type="predicted"/>
<protein>
    <submittedName>
        <fullName evidence="1">Uncharacterized protein</fullName>
    </submittedName>
</protein>
<accession>A0A0F9C2W2</accession>
<evidence type="ECO:0000313" key="1">
    <source>
        <dbReference type="EMBL" id="KKL28540.1"/>
    </source>
</evidence>
<organism evidence="1">
    <name type="scientific">marine sediment metagenome</name>
    <dbReference type="NCBI Taxonomy" id="412755"/>
    <lineage>
        <taxon>unclassified sequences</taxon>
        <taxon>metagenomes</taxon>
        <taxon>ecological metagenomes</taxon>
    </lineage>
</organism>